<sequence>MNMIEIMKANLEHSKEDGYVGHVEFTVEGHAFPYEITLQSKSRKDWSYALNFSKESGKEEDIDAVEDLLEEDEYFDQLVDAALKSLG</sequence>
<keyword evidence="2" id="KW-1185">Reference proteome</keyword>
<comment type="caution">
    <text evidence="1">The sequence shown here is derived from an EMBL/GenBank/DDBJ whole genome shotgun (WGS) entry which is preliminary data.</text>
</comment>
<evidence type="ECO:0000313" key="1">
    <source>
        <dbReference type="EMBL" id="MBD0383032.1"/>
    </source>
</evidence>
<organism evidence="1 2">
    <name type="scientific">Paenibacillus sedimenti</name>
    <dbReference type="NCBI Taxonomy" id="2770274"/>
    <lineage>
        <taxon>Bacteria</taxon>
        <taxon>Bacillati</taxon>
        <taxon>Bacillota</taxon>
        <taxon>Bacilli</taxon>
        <taxon>Bacillales</taxon>
        <taxon>Paenibacillaceae</taxon>
        <taxon>Paenibacillus</taxon>
    </lineage>
</organism>
<protein>
    <submittedName>
        <fullName evidence="1">Uncharacterized protein</fullName>
    </submittedName>
</protein>
<dbReference type="EMBL" id="JACVVD010000009">
    <property type="protein sequence ID" value="MBD0383032.1"/>
    <property type="molecule type" value="Genomic_DNA"/>
</dbReference>
<gene>
    <name evidence="1" type="ORF">ICC18_23250</name>
</gene>
<proteinExistence type="predicted"/>
<name>A0A926KT48_9BACL</name>
<dbReference type="Proteomes" id="UP000650466">
    <property type="component" value="Unassembled WGS sequence"/>
</dbReference>
<accession>A0A926KT48</accession>
<evidence type="ECO:0000313" key="2">
    <source>
        <dbReference type="Proteomes" id="UP000650466"/>
    </source>
</evidence>
<dbReference type="AlphaFoldDB" id="A0A926KT48"/>
<reference evidence="1" key="1">
    <citation type="submission" date="2020-09" db="EMBL/GenBank/DDBJ databases">
        <title>Draft Genome Sequence of Paenibacillus sp. WST5.</title>
        <authorList>
            <person name="Bao Z."/>
        </authorList>
    </citation>
    <scope>NUCLEOTIDE SEQUENCE</scope>
    <source>
        <strain evidence="1">WST5</strain>
    </source>
</reference>